<comment type="similarity">
    <text evidence="1">Belongs to the leucine-binding protein family.</text>
</comment>
<keyword evidence="2" id="KW-0732">Signal</keyword>
<name>A0ABV6C2W8_9ACTN</name>
<gene>
    <name evidence="4" type="ORF">ACFFRE_07750</name>
</gene>
<dbReference type="EMBL" id="JBHLYQ010000066">
    <property type="protein sequence ID" value="MFC0082040.1"/>
    <property type="molecule type" value="Genomic_DNA"/>
</dbReference>
<accession>A0ABV6C2W8</accession>
<dbReference type="Pfam" id="PF13458">
    <property type="entry name" value="Peripla_BP_6"/>
    <property type="match status" value="1"/>
</dbReference>
<evidence type="ECO:0000313" key="4">
    <source>
        <dbReference type="EMBL" id="MFC0082040.1"/>
    </source>
</evidence>
<sequence>MAVLALGVTLTACSSSSSTHSAAAKASPIKVGYLVPLTGTAAANGKDEENGFNLGLDTFGRVVDGHPIEVTYLDTGSSPTVALSDAQELITQDHVQLVEGPLLANQIAAVAPYVMGQGVPEDDLYLSSPTQMNDYKKYGLGFTSGWDGYQPSSAGAKWAYDTMHWTRVATIGEDYAFGWQTVGGFDAEFSALGGTIVKSIWVPLDATDIASYVSEIPTDVQAVYVELLGSQAVQFFTDYASYGLKGKIPVLGVTTLTDQSVLPSVQPLSDAEGTYVASQYCDDLPTTVNQDFANAYHAKYGVYPAYYSEAGYTKAEILVDALKALHGDVTSGKALARAMLAVHIEAPRGPVSISSQTFSPIQNSYICKVEDVGGTLRNVPIVTDSSMQPWGFLPESTWLHDFAVESVGPPPGT</sequence>
<feature type="domain" description="Leucine-binding protein" evidence="3">
    <location>
        <begin position="28"/>
        <end position="370"/>
    </location>
</feature>
<evidence type="ECO:0000313" key="5">
    <source>
        <dbReference type="Proteomes" id="UP001589788"/>
    </source>
</evidence>
<dbReference type="PANTHER" id="PTHR30483:SF6">
    <property type="entry name" value="PERIPLASMIC BINDING PROTEIN OF ABC TRANSPORTER FOR NATURAL AMINO ACIDS"/>
    <property type="match status" value="1"/>
</dbReference>
<dbReference type="SUPFAM" id="SSF53822">
    <property type="entry name" value="Periplasmic binding protein-like I"/>
    <property type="match status" value="1"/>
</dbReference>
<reference evidence="4 5" key="1">
    <citation type="submission" date="2024-09" db="EMBL/GenBank/DDBJ databases">
        <authorList>
            <person name="Sun Q."/>
            <person name="Mori K."/>
        </authorList>
    </citation>
    <scope>NUCLEOTIDE SEQUENCE [LARGE SCALE GENOMIC DNA]</scope>
    <source>
        <strain evidence="4 5">JCM 15389</strain>
    </source>
</reference>
<evidence type="ECO:0000256" key="2">
    <source>
        <dbReference type="ARBA" id="ARBA00022729"/>
    </source>
</evidence>
<proteinExistence type="inferred from homology"/>
<comment type="caution">
    <text evidence="4">The sequence shown here is derived from an EMBL/GenBank/DDBJ whole genome shotgun (WGS) entry which is preliminary data.</text>
</comment>
<dbReference type="InterPro" id="IPR028082">
    <property type="entry name" value="Peripla_BP_I"/>
</dbReference>
<dbReference type="InterPro" id="IPR051010">
    <property type="entry name" value="BCAA_transport"/>
</dbReference>
<dbReference type="InterPro" id="IPR028081">
    <property type="entry name" value="Leu-bd"/>
</dbReference>
<protein>
    <submittedName>
        <fullName evidence="4">ABC transporter substrate-binding protein</fullName>
    </submittedName>
</protein>
<keyword evidence="5" id="KW-1185">Reference proteome</keyword>
<dbReference type="RefSeq" id="WP_377789444.1">
    <property type="nucleotide sequence ID" value="NZ_JBHLYQ010000066.1"/>
</dbReference>
<dbReference type="Proteomes" id="UP001589788">
    <property type="component" value="Unassembled WGS sequence"/>
</dbReference>
<dbReference type="Gene3D" id="3.40.50.2300">
    <property type="match status" value="2"/>
</dbReference>
<dbReference type="PANTHER" id="PTHR30483">
    <property type="entry name" value="LEUCINE-SPECIFIC-BINDING PROTEIN"/>
    <property type="match status" value="1"/>
</dbReference>
<organism evidence="4 5">
    <name type="scientific">Aciditerrimonas ferrireducens</name>
    <dbReference type="NCBI Taxonomy" id="667306"/>
    <lineage>
        <taxon>Bacteria</taxon>
        <taxon>Bacillati</taxon>
        <taxon>Actinomycetota</taxon>
        <taxon>Acidimicrobiia</taxon>
        <taxon>Acidimicrobiales</taxon>
        <taxon>Acidimicrobiaceae</taxon>
        <taxon>Aciditerrimonas</taxon>
    </lineage>
</organism>
<evidence type="ECO:0000256" key="1">
    <source>
        <dbReference type="ARBA" id="ARBA00010062"/>
    </source>
</evidence>
<evidence type="ECO:0000259" key="3">
    <source>
        <dbReference type="Pfam" id="PF13458"/>
    </source>
</evidence>